<keyword evidence="10" id="KW-1185">Reference proteome</keyword>
<feature type="domain" description="Gamma tubulin complex component C-terminal" evidence="7">
    <location>
        <begin position="535"/>
        <end position="738"/>
    </location>
</feature>
<comment type="caution">
    <text evidence="9">The sequence shown here is derived from an EMBL/GenBank/DDBJ whole genome shotgun (WGS) entry which is preliminary data.</text>
</comment>
<dbReference type="GO" id="GO:0031122">
    <property type="term" value="P:cytoplasmic microtubule organization"/>
    <property type="evidence" value="ECO:0007669"/>
    <property type="project" value="TreeGrafter"/>
</dbReference>
<sequence>MEDPTAAAEFWREVLKAEPLSGEHWETSQYDSKDDSDSELAEDSPVKNVQDNLNLEMDCLSLRPIESDTLASSFLIPPLPKNEINQILDNQYWCQPEVKTWGGEEFDLLEPNTLTPSIAKHRLNTFLYASYETLNCRYTQEIDIIREVIFMLLGRETTIFDLQDPTFTQKAHSVSLRHVSQEALGSLFTYFGSGGRAIRDLKSFGTSICRGRPSLGQVSQAYASALLHLIGQFEKKLMNVEQSLYSAGESFNTVIKLKAHIDSDLRMFRYLSQFHTDLARDTIGPNRNSAAAVACGILNRLYQEALDKQVCNEEDVFKVFAFLFQRAFEPYARMINTWIFEGQLKDICSEFMIVENNRLIATSAFAWKAQFLLRDNSTDVAHQAPTIPDFLHDFGTKILFAGKGINLLQTMSLAEGRMSTLKAAIREHLVSLKLDSREKIWSLFPDSIFSHLAGEYRPDQTFHMPSALQHLFAPKSVKSNEKPSKQAPSPDETEEMFLWRPFRETLTDSLDKIITPQYVSVGKSVYNILCQNCGLSKHFEALRNLYLMQAGTVMHILCNSIFFKINKHQIWQDARTLNGLLIEANRAENTFDLDLISIQVAPLDHASGDHMEAFNAITLNYNVPWPLNNIITGSDLDHYKKISCLLIQVKRAKSLMEDPLYFKEKFINRTPDLLLFYSLRLKLIAFINGFYYYVMTMVLHGESGKFQHALERTFDIDQIIEMHSSFVKVIFDRCLLNPAVSASDTNSYCA</sequence>
<dbReference type="Pfam" id="PF17681">
    <property type="entry name" value="GCP_N_terminal"/>
    <property type="match status" value="1"/>
</dbReference>
<dbReference type="GO" id="GO:0051321">
    <property type="term" value="P:meiotic cell cycle"/>
    <property type="evidence" value="ECO:0007669"/>
    <property type="project" value="TreeGrafter"/>
</dbReference>
<evidence type="ECO:0000259" key="8">
    <source>
        <dbReference type="Pfam" id="PF17681"/>
    </source>
</evidence>
<evidence type="ECO:0000313" key="10">
    <source>
        <dbReference type="Proteomes" id="UP000193498"/>
    </source>
</evidence>
<evidence type="ECO:0000259" key="7">
    <source>
        <dbReference type="Pfam" id="PF04130"/>
    </source>
</evidence>
<dbReference type="GO" id="GO:0005816">
    <property type="term" value="C:spindle pole body"/>
    <property type="evidence" value="ECO:0007669"/>
    <property type="project" value="UniProtKB-ARBA"/>
</dbReference>
<evidence type="ECO:0000256" key="6">
    <source>
        <dbReference type="SAM" id="MobiDB-lite"/>
    </source>
</evidence>
<keyword evidence="4 5" id="KW-0206">Cytoskeleton</keyword>
<keyword evidence="2 5" id="KW-0963">Cytoplasm</keyword>
<dbReference type="InParanoid" id="A0A1Y1XGA0"/>
<dbReference type="Proteomes" id="UP000193498">
    <property type="component" value="Unassembled WGS sequence"/>
</dbReference>
<evidence type="ECO:0000256" key="5">
    <source>
        <dbReference type="RuleBase" id="RU363050"/>
    </source>
</evidence>
<dbReference type="OrthoDB" id="66546at2759"/>
<dbReference type="Gene3D" id="1.20.120.1900">
    <property type="entry name" value="Gamma-tubulin complex, C-terminal domain"/>
    <property type="match status" value="1"/>
</dbReference>
<feature type="domain" description="Gamma tubulin complex component protein N-terminal" evidence="8">
    <location>
        <begin position="145"/>
        <end position="529"/>
    </location>
</feature>
<dbReference type="InterPro" id="IPR042241">
    <property type="entry name" value="GCP_C_sf"/>
</dbReference>
<dbReference type="GO" id="GO:0000278">
    <property type="term" value="P:mitotic cell cycle"/>
    <property type="evidence" value="ECO:0007669"/>
    <property type="project" value="TreeGrafter"/>
</dbReference>
<evidence type="ECO:0000256" key="1">
    <source>
        <dbReference type="ARBA" id="ARBA00010337"/>
    </source>
</evidence>
<dbReference type="InterPro" id="IPR040457">
    <property type="entry name" value="GCP_C"/>
</dbReference>
<dbReference type="GO" id="GO:0000930">
    <property type="term" value="C:gamma-tubulin complex"/>
    <property type="evidence" value="ECO:0007669"/>
    <property type="project" value="TreeGrafter"/>
</dbReference>
<dbReference type="STRING" id="1314790.A0A1Y1XGA0"/>
<dbReference type="GO" id="GO:0005874">
    <property type="term" value="C:microtubule"/>
    <property type="evidence" value="ECO:0007669"/>
    <property type="project" value="UniProtKB-KW"/>
</dbReference>
<comment type="subcellular location">
    <subcellularLocation>
        <location evidence="5">Cytoplasm</location>
        <location evidence="5">Cytoskeleton</location>
        <location evidence="5">Microtubule organizing center</location>
    </subcellularLocation>
</comment>
<dbReference type="GO" id="GO:0007020">
    <property type="term" value="P:microtubule nucleation"/>
    <property type="evidence" value="ECO:0007669"/>
    <property type="project" value="InterPro"/>
</dbReference>
<keyword evidence="3 5" id="KW-0493">Microtubule</keyword>
<dbReference type="PANTHER" id="PTHR19302:SF33">
    <property type="entry name" value="GAMMA-TUBULIN COMPLEX COMPONENT 5"/>
    <property type="match status" value="1"/>
</dbReference>
<evidence type="ECO:0000256" key="4">
    <source>
        <dbReference type="ARBA" id="ARBA00023212"/>
    </source>
</evidence>
<organism evidence="9 10">
    <name type="scientific">Basidiobolus meristosporus CBS 931.73</name>
    <dbReference type="NCBI Taxonomy" id="1314790"/>
    <lineage>
        <taxon>Eukaryota</taxon>
        <taxon>Fungi</taxon>
        <taxon>Fungi incertae sedis</taxon>
        <taxon>Zoopagomycota</taxon>
        <taxon>Entomophthoromycotina</taxon>
        <taxon>Basidiobolomycetes</taxon>
        <taxon>Basidiobolales</taxon>
        <taxon>Basidiobolaceae</taxon>
        <taxon>Basidiobolus</taxon>
    </lineage>
</organism>
<evidence type="ECO:0000313" key="9">
    <source>
        <dbReference type="EMBL" id="ORX84775.1"/>
    </source>
</evidence>
<feature type="compositionally biased region" description="Basic and acidic residues" evidence="6">
    <location>
        <begin position="22"/>
        <end position="35"/>
    </location>
</feature>
<dbReference type="AlphaFoldDB" id="A0A1Y1XGA0"/>
<dbReference type="GO" id="GO:0051225">
    <property type="term" value="P:spindle assembly"/>
    <property type="evidence" value="ECO:0007669"/>
    <property type="project" value="TreeGrafter"/>
</dbReference>
<dbReference type="InterPro" id="IPR007259">
    <property type="entry name" value="GCP"/>
</dbReference>
<protein>
    <recommendedName>
        <fullName evidence="5">Spindle pole body component</fullName>
    </recommendedName>
</protein>
<proteinExistence type="inferred from homology"/>
<evidence type="ECO:0000256" key="2">
    <source>
        <dbReference type="ARBA" id="ARBA00022490"/>
    </source>
</evidence>
<dbReference type="PANTHER" id="PTHR19302">
    <property type="entry name" value="GAMMA TUBULIN COMPLEX PROTEIN"/>
    <property type="match status" value="1"/>
</dbReference>
<comment type="similarity">
    <text evidence="1 5">Belongs to the TUBGCP family.</text>
</comment>
<dbReference type="GO" id="GO:0043015">
    <property type="term" value="F:gamma-tubulin binding"/>
    <property type="evidence" value="ECO:0007669"/>
    <property type="project" value="InterPro"/>
</dbReference>
<dbReference type="Pfam" id="PF04130">
    <property type="entry name" value="GCP_C_terminal"/>
    <property type="match status" value="1"/>
</dbReference>
<evidence type="ECO:0000256" key="3">
    <source>
        <dbReference type="ARBA" id="ARBA00022701"/>
    </source>
</evidence>
<feature type="region of interest" description="Disordered" evidence="6">
    <location>
        <begin position="22"/>
        <end position="46"/>
    </location>
</feature>
<dbReference type="EMBL" id="MCFE01000602">
    <property type="protein sequence ID" value="ORX84775.1"/>
    <property type="molecule type" value="Genomic_DNA"/>
</dbReference>
<dbReference type="InterPro" id="IPR041470">
    <property type="entry name" value="GCP_N"/>
</dbReference>
<dbReference type="GO" id="GO:0051011">
    <property type="term" value="F:microtubule minus-end binding"/>
    <property type="evidence" value="ECO:0007669"/>
    <property type="project" value="TreeGrafter"/>
</dbReference>
<accession>A0A1Y1XGA0</accession>
<gene>
    <name evidence="9" type="ORF">K493DRAFT_86732</name>
</gene>
<reference evidence="9 10" key="1">
    <citation type="submission" date="2016-07" db="EMBL/GenBank/DDBJ databases">
        <title>Pervasive Adenine N6-methylation of Active Genes in Fungi.</title>
        <authorList>
            <consortium name="DOE Joint Genome Institute"/>
            <person name="Mondo S.J."/>
            <person name="Dannebaum R.O."/>
            <person name="Kuo R.C."/>
            <person name="Labutti K."/>
            <person name="Haridas S."/>
            <person name="Kuo A."/>
            <person name="Salamov A."/>
            <person name="Ahrendt S.R."/>
            <person name="Lipzen A."/>
            <person name="Sullivan W."/>
            <person name="Andreopoulos W.B."/>
            <person name="Clum A."/>
            <person name="Lindquist E."/>
            <person name="Daum C."/>
            <person name="Ramamoorthy G.K."/>
            <person name="Gryganskyi A."/>
            <person name="Culley D."/>
            <person name="Magnuson J.K."/>
            <person name="James T.Y."/>
            <person name="O'Malley M.A."/>
            <person name="Stajich J.E."/>
            <person name="Spatafora J.W."/>
            <person name="Visel A."/>
            <person name="Grigoriev I.V."/>
        </authorList>
    </citation>
    <scope>NUCLEOTIDE SEQUENCE [LARGE SCALE GENOMIC DNA]</scope>
    <source>
        <strain evidence="9 10">CBS 931.73</strain>
    </source>
</reference>
<dbReference type="GO" id="GO:0000922">
    <property type="term" value="C:spindle pole"/>
    <property type="evidence" value="ECO:0007669"/>
    <property type="project" value="InterPro"/>
</dbReference>
<name>A0A1Y1XGA0_9FUNG</name>